<dbReference type="EMBL" id="FXAV01000039">
    <property type="protein sequence ID" value="SMG59562.1"/>
    <property type="molecule type" value="Genomic_DNA"/>
</dbReference>
<dbReference type="Proteomes" id="UP000193566">
    <property type="component" value="Unassembled WGS sequence"/>
</dbReference>
<keyword evidence="2" id="KW-1185">Reference proteome</keyword>
<accession>A0ABY1MJ29</accession>
<evidence type="ECO:0000313" key="1">
    <source>
        <dbReference type="EMBL" id="SMG59562.1"/>
    </source>
</evidence>
<evidence type="ECO:0000313" key="2">
    <source>
        <dbReference type="Proteomes" id="UP000193566"/>
    </source>
</evidence>
<reference evidence="1 2" key="1">
    <citation type="submission" date="2017-04" db="EMBL/GenBank/DDBJ databases">
        <authorList>
            <person name="Varghese N."/>
            <person name="Submissions S."/>
        </authorList>
    </citation>
    <scope>NUCLEOTIDE SEQUENCE [LARGE SCALE GENOMIC DNA]</scope>
    <source>
        <strain evidence="1 2">J3</strain>
    </source>
</reference>
<proteinExistence type="predicted"/>
<comment type="caution">
    <text evidence="1">The sequence shown here is derived from an EMBL/GenBank/DDBJ whole genome shotgun (WGS) entry which is preliminary data.</text>
</comment>
<name>A0ABY1MJ29_RHORH</name>
<protein>
    <submittedName>
        <fullName evidence="1">Uncharacterized protein</fullName>
    </submittedName>
</protein>
<gene>
    <name evidence="1" type="ORF">SAMN02745947_05441</name>
</gene>
<sequence>MLSEQWRLNVKAMPEYFAVTSLPHGISTDVDYRYEWAPSVDVQHASTA</sequence>
<organism evidence="1 2">
    <name type="scientific">Rhodococcus rhodochrous J3</name>
    <dbReference type="NCBI Taxonomy" id="903528"/>
    <lineage>
        <taxon>Bacteria</taxon>
        <taxon>Bacillati</taxon>
        <taxon>Actinomycetota</taxon>
        <taxon>Actinomycetes</taxon>
        <taxon>Mycobacteriales</taxon>
        <taxon>Nocardiaceae</taxon>
        <taxon>Rhodococcus</taxon>
    </lineage>
</organism>